<keyword evidence="2" id="KW-1185">Reference proteome</keyword>
<dbReference type="Gene3D" id="1.10.150.20">
    <property type="entry name" value="5' to 3' exonuclease, C-terminal subdomain"/>
    <property type="match status" value="1"/>
</dbReference>
<evidence type="ECO:0000313" key="2">
    <source>
        <dbReference type="Proteomes" id="UP000581189"/>
    </source>
</evidence>
<dbReference type="Gene3D" id="3.40.50.300">
    <property type="entry name" value="P-loop containing nucleotide triphosphate hydrolases"/>
    <property type="match status" value="1"/>
</dbReference>
<dbReference type="SUPFAM" id="SSF47794">
    <property type="entry name" value="Rad51 N-terminal domain-like"/>
    <property type="match status" value="1"/>
</dbReference>
<dbReference type="EMBL" id="JACJFN010000005">
    <property type="protein sequence ID" value="MBB1521193.1"/>
    <property type="molecule type" value="Genomic_DNA"/>
</dbReference>
<protein>
    <submittedName>
        <fullName evidence="1">Helix-hairpin-helix domain-containing protein</fullName>
    </submittedName>
</protein>
<organism evidence="1 2">
    <name type="scientific">Aquipseudomonas guryensis</name>
    <dbReference type="NCBI Taxonomy" id="2759165"/>
    <lineage>
        <taxon>Bacteria</taxon>
        <taxon>Pseudomonadati</taxon>
        <taxon>Pseudomonadota</taxon>
        <taxon>Gammaproteobacteria</taxon>
        <taxon>Pseudomonadales</taxon>
        <taxon>Pseudomonadaceae</taxon>
        <taxon>Aquipseudomonas</taxon>
    </lineage>
</organism>
<sequence>MNNQLENSSLILAAEDCPPDQFSRLHYFSKQEQKIISKLIAHGPVLLKGARGSGKSALMIEASRNMYPDADSSQTFGIYLSLRHLALIRSEGEKYEKFLCQLLLEAANSTIKKAGLDFELNAQPNTTSIQKELSNLSSGIGKRIVILFDDAAHIGRETPLHEFFDIFRTISNSVISCKAAIYPGVTRFGNRFDVYNDATVIDVSKSDDSEEYNKSYAEIFIKRFPNENPNSLFTEDLDLINTAGFLGRAVLGNMRGYIFACNKLADAKGEGKIGLGTLTKTLIDLSANYYWPLIEEVIPKLGIYAPMAESAIDIANVIFSESASNNNKRSATILREIAQRLAKPLEILEYTGFISIRDISRAMKSRGRGTRYILNLCTLLEKTHGARITGDLFSAWQNDKEEPVEFHKGSELYKLELPELSESGEMLILSESIEKLRKSNIYPYGLTDHKIDILLKAGYKTVSDLADANDVDLLKLDDIGEQTLKRIKSTVAQAIWM</sequence>
<name>A0A7W4DEM3_9GAMM</name>
<dbReference type="AlphaFoldDB" id="A0A7W4DEM3"/>
<dbReference type="InterPro" id="IPR010995">
    <property type="entry name" value="DNA_repair_Rad51/TF_NusA_a-hlx"/>
</dbReference>
<reference evidence="1 2" key="1">
    <citation type="submission" date="2020-08" db="EMBL/GenBank/DDBJ databases">
        <authorList>
            <person name="Kim C.M."/>
        </authorList>
    </citation>
    <scope>NUCLEOTIDE SEQUENCE [LARGE SCALE GENOMIC DNA]</scope>
    <source>
        <strain evidence="1 2">SR9</strain>
    </source>
</reference>
<comment type="caution">
    <text evidence="1">The sequence shown here is derived from an EMBL/GenBank/DDBJ whole genome shotgun (WGS) entry which is preliminary data.</text>
</comment>
<dbReference type="GO" id="GO:0000166">
    <property type="term" value="F:nucleotide binding"/>
    <property type="evidence" value="ECO:0007669"/>
    <property type="project" value="InterPro"/>
</dbReference>
<dbReference type="InterPro" id="IPR027417">
    <property type="entry name" value="P-loop_NTPase"/>
</dbReference>
<accession>A0A7W4DEM3</accession>
<dbReference type="Proteomes" id="UP000581189">
    <property type="component" value="Unassembled WGS sequence"/>
</dbReference>
<proteinExistence type="predicted"/>
<evidence type="ECO:0000313" key="1">
    <source>
        <dbReference type="EMBL" id="MBB1521193.1"/>
    </source>
</evidence>
<dbReference type="SUPFAM" id="SSF52540">
    <property type="entry name" value="P-loop containing nucleoside triphosphate hydrolases"/>
    <property type="match status" value="1"/>
</dbReference>
<gene>
    <name evidence="1" type="ORF">H3H45_18265</name>
</gene>
<dbReference type="RefSeq" id="WP_182835132.1">
    <property type="nucleotide sequence ID" value="NZ_JACJFN010000005.1"/>
</dbReference>